<gene>
    <name evidence="5" type="ORF">EDD66_1033</name>
</gene>
<dbReference type="GO" id="GO:0016042">
    <property type="term" value="P:lipid catabolic process"/>
    <property type="evidence" value="ECO:0007669"/>
    <property type="project" value="UniProtKB-KW"/>
</dbReference>
<name>A0A3N1XS52_9FIRM</name>
<dbReference type="AlphaFoldDB" id="A0A3N1XS52"/>
<keyword evidence="4" id="KW-0472">Membrane</keyword>
<evidence type="ECO:0000256" key="1">
    <source>
        <dbReference type="ARBA" id="ARBA00022801"/>
    </source>
</evidence>
<sequence length="433" mass="49159">MTGIIILTIGIIVNIGFAMYCIKINSHSKDIKSYLHIISFVLFSFLIIFKIIKWGFQWTTLFTLLSLQALIGLWYIIRKKKKAEKTYTTVRIIIICISNCLLITFAIIPAILFPQYEPLAQTGNYNTRTMSYTLTDPDRIESYSNQTENRKVSIQFWYPESENEKFPLVIFSHGAFGFRGSNYSTFVELASNGYVVCSIDHTYQSFFTQQVNGEVAIVNVDFLNDAIAIQNNDYNKREEFELTHNWLNLRLADTNLIIDNILSKASSPSSDEVFQMINTEKIGMFGHSLGGATAAQIGRERNDIDAVIVVDGTMIGEVTGLDMEKEILNNTPYPIPILNLYNEEHYKDALDNSSIYANMVVTSNASAASQVVIKGSGHLNFTDLPMFSPFIANMLGTGKVDSRYCIKTMNQIILDYFDHYLKNTKELNLMEEY</sequence>
<keyword evidence="4" id="KW-1133">Transmembrane helix</keyword>
<evidence type="ECO:0000256" key="2">
    <source>
        <dbReference type="ARBA" id="ARBA00022963"/>
    </source>
</evidence>
<keyword evidence="6" id="KW-1185">Reference proteome</keyword>
<dbReference type="InterPro" id="IPR029058">
    <property type="entry name" value="AB_hydrolase_fold"/>
</dbReference>
<dbReference type="Gene3D" id="3.40.50.1820">
    <property type="entry name" value="alpha/beta hydrolase"/>
    <property type="match status" value="1"/>
</dbReference>
<dbReference type="SUPFAM" id="SSF53474">
    <property type="entry name" value="alpha/beta-Hydrolases"/>
    <property type="match status" value="1"/>
</dbReference>
<keyword evidence="3" id="KW-0443">Lipid metabolism</keyword>
<feature type="transmembrane region" description="Helical" evidence="4">
    <location>
        <begin position="34"/>
        <end position="52"/>
    </location>
</feature>
<evidence type="ECO:0000313" key="5">
    <source>
        <dbReference type="EMBL" id="ROR29068.1"/>
    </source>
</evidence>
<organism evidence="5 6">
    <name type="scientific">Mobilisporobacter senegalensis</name>
    <dbReference type="NCBI Taxonomy" id="1329262"/>
    <lineage>
        <taxon>Bacteria</taxon>
        <taxon>Bacillati</taxon>
        <taxon>Bacillota</taxon>
        <taxon>Clostridia</taxon>
        <taxon>Lachnospirales</taxon>
        <taxon>Lachnospiraceae</taxon>
        <taxon>Mobilisporobacter</taxon>
    </lineage>
</organism>
<reference evidence="5 6" key="1">
    <citation type="submission" date="2018-11" db="EMBL/GenBank/DDBJ databases">
        <title>Genomic Encyclopedia of Type Strains, Phase IV (KMG-IV): sequencing the most valuable type-strain genomes for metagenomic binning, comparative biology and taxonomic classification.</title>
        <authorList>
            <person name="Goeker M."/>
        </authorList>
    </citation>
    <scope>NUCLEOTIDE SEQUENCE [LARGE SCALE GENOMIC DNA]</scope>
    <source>
        <strain evidence="5 6">DSM 26537</strain>
    </source>
</reference>
<accession>A0A3N1XS52</accession>
<protein>
    <submittedName>
        <fullName evidence="5">Platelet-activating factor acetylhydrolase isoform II</fullName>
    </submittedName>
</protein>
<evidence type="ECO:0000256" key="3">
    <source>
        <dbReference type="ARBA" id="ARBA00023098"/>
    </source>
</evidence>
<dbReference type="PANTHER" id="PTHR10272">
    <property type="entry name" value="PLATELET-ACTIVATING FACTOR ACETYLHYDROLASE"/>
    <property type="match status" value="1"/>
</dbReference>
<evidence type="ECO:0000313" key="6">
    <source>
        <dbReference type="Proteomes" id="UP000273083"/>
    </source>
</evidence>
<dbReference type="PANTHER" id="PTHR10272:SF0">
    <property type="entry name" value="PLATELET-ACTIVATING FACTOR ACETYLHYDROLASE"/>
    <property type="match status" value="1"/>
</dbReference>
<keyword evidence="4" id="KW-0812">Transmembrane</keyword>
<dbReference type="GO" id="GO:0003847">
    <property type="term" value="F:1-alkyl-2-acetylglycerophosphocholine esterase activity"/>
    <property type="evidence" value="ECO:0007669"/>
    <property type="project" value="TreeGrafter"/>
</dbReference>
<dbReference type="Pfam" id="PF03403">
    <property type="entry name" value="PAF-AH_p_II"/>
    <property type="match status" value="1"/>
</dbReference>
<dbReference type="EMBL" id="RJVG01000003">
    <property type="protein sequence ID" value="ROR29068.1"/>
    <property type="molecule type" value="Genomic_DNA"/>
</dbReference>
<comment type="caution">
    <text evidence="5">The sequence shown here is derived from an EMBL/GenBank/DDBJ whole genome shotgun (WGS) entry which is preliminary data.</text>
</comment>
<evidence type="ECO:0000256" key="4">
    <source>
        <dbReference type="SAM" id="Phobius"/>
    </source>
</evidence>
<feature type="transmembrane region" description="Helical" evidence="4">
    <location>
        <begin position="6"/>
        <end position="22"/>
    </location>
</feature>
<feature type="transmembrane region" description="Helical" evidence="4">
    <location>
        <begin position="89"/>
        <end position="112"/>
    </location>
</feature>
<proteinExistence type="predicted"/>
<feature type="transmembrane region" description="Helical" evidence="4">
    <location>
        <begin position="58"/>
        <end position="77"/>
    </location>
</feature>
<keyword evidence="1 5" id="KW-0378">Hydrolase</keyword>
<dbReference type="Proteomes" id="UP000273083">
    <property type="component" value="Unassembled WGS sequence"/>
</dbReference>
<keyword evidence="2" id="KW-0442">Lipid degradation</keyword>
<dbReference type="RefSeq" id="WP_123608537.1">
    <property type="nucleotide sequence ID" value="NZ_RJVG01000003.1"/>
</dbReference>
<dbReference type="OrthoDB" id="9814760at2"/>